<keyword evidence="1" id="KW-0472">Membrane</keyword>
<evidence type="ECO:0000313" key="2">
    <source>
        <dbReference type="EMBL" id="OZS72690.1"/>
    </source>
</evidence>
<keyword evidence="1" id="KW-0812">Transmembrane</keyword>
<dbReference type="EMBL" id="NOWC01000032">
    <property type="protein sequence ID" value="OZS72690.1"/>
    <property type="molecule type" value="Genomic_DNA"/>
</dbReference>
<reference evidence="2 3" key="1">
    <citation type="submission" date="2017-07" db="EMBL/GenBank/DDBJ databases">
        <title>blaIMP-27 on transferable plasmids in Proteus mirabilis and Providencia rettgeri.</title>
        <authorList>
            <person name="Potter R."/>
        </authorList>
    </citation>
    <scope>NUCLEOTIDE SEQUENCE [LARGE SCALE GENOMIC DNA]</scope>
    <source>
        <strain evidence="2 3">PR1</strain>
    </source>
</reference>
<protein>
    <submittedName>
        <fullName evidence="2">Uncharacterized protein</fullName>
    </submittedName>
</protein>
<accession>A0A264VMY0</accession>
<dbReference type="AlphaFoldDB" id="A0A264VMY0"/>
<evidence type="ECO:0000313" key="3">
    <source>
        <dbReference type="Proteomes" id="UP000216001"/>
    </source>
</evidence>
<organism evidence="2 3">
    <name type="scientific">Providencia rettgeri</name>
    <dbReference type="NCBI Taxonomy" id="587"/>
    <lineage>
        <taxon>Bacteria</taxon>
        <taxon>Pseudomonadati</taxon>
        <taxon>Pseudomonadota</taxon>
        <taxon>Gammaproteobacteria</taxon>
        <taxon>Enterobacterales</taxon>
        <taxon>Morganellaceae</taxon>
        <taxon>Providencia</taxon>
    </lineage>
</organism>
<feature type="transmembrane region" description="Helical" evidence="1">
    <location>
        <begin position="5"/>
        <end position="24"/>
    </location>
</feature>
<dbReference type="Proteomes" id="UP000216001">
    <property type="component" value="Unassembled WGS sequence"/>
</dbReference>
<proteinExistence type="predicted"/>
<dbReference type="RefSeq" id="WP_094962776.1">
    <property type="nucleotide sequence ID" value="NZ_JAGKLI010000039.1"/>
</dbReference>
<feature type="transmembrane region" description="Helical" evidence="1">
    <location>
        <begin position="30"/>
        <end position="49"/>
    </location>
</feature>
<sequence length="118" mass="13253">MSPVALFFSFIIGLVFALIVSSFLNAGKIVIGWCVAVFALIFGIFYILIFQNEPINPKKGEYYATQCQLIETNIDNGLFQSNTNKLKCGDVIENVTVEKYQEAIQAYQNSNVQMNKLN</sequence>
<name>A0A264VMY0_PRORE</name>
<comment type="caution">
    <text evidence="2">The sequence shown here is derived from an EMBL/GenBank/DDBJ whole genome shotgun (WGS) entry which is preliminary data.</text>
</comment>
<evidence type="ECO:0000256" key="1">
    <source>
        <dbReference type="SAM" id="Phobius"/>
    </source>
</evidence>
<gene>
    <name evidence="2" type="ORF">CHI95_20580</name>
</gene>
<keyword evidence="1" id="KW-1133">Transmembrane helix</keyword>